<dbReference type="InterPro" id="IPR029058">
    <property type="entry name" value="AB_hydrolase_fold"/>
</dbReference>
<reference evidence="2 3" key="1">
    <citation type="submission" date="2020-11" db="EMBL/GenBank/DDBJ databases">
        <title>Actinomyces sp. ZJ750.</title>
        <authorList>
            <person name="Zhou J."/>
        </authorList>
    </citation>
    <scope>NUCLEOTIDE SEQUENCE [LARGE SCALE GENOMIC DNA]</scope>
    <source>
        <strain evidence="2 3">ZJ750</strain>
    </source>
</reference>
<evidence type="ECO:0000259" key="1">
    <source>
        <dbReference type="Pfam" id="PF12697"/>
    </source>
</evidence>
<sequence length="180" mass="19990">MTSRTGIEPRGTVVHLHGGPEGYEVPEPRLFGLPQWCNARGVDWVGVNYRGSLMPDPRDTRSAWRGWRATLQEDLEGALARARGPVILAGWSFGAAIALALGGVSGRVRGLLLGGVPGGLRRHVERAVALDQGHRLVLRTVRPGRRRRRARRRRERFRRQAEGTRGSWRRGWDLPCVPGG</sequence>
<feature type="domain" description="AB hydrolase-1" evidence="1">
    <location>
        <begin position="13"/>
        <end position="159"/>
    </location>
</feature>
<dbReference type="Gene3D" id="3.40.50.1820">
    <property type="entry name" value="alpha/beta hydrolase"/>
    <property type="match status" value="1"/>
</dbReference>
<evidence type="ECO:0000313" key="2">
    <source>
        <dbReference type="EMBL" id="QPL05674.1"/>
    </source>
</evidence>
<dbReference type="GO" id="GO:0016787">
    <property type="term" value="F:hydrolase activity"/>
    <property type="evidence" value="ECO:0007669"/>
    <property type="project" value="UniProtKB-KW"/>
</dbReference>
<dbReference type="SUPFAM" id="SSF53474">
    <property type="entry name" value="alpha/beta-Hydrolases"/>
    <property type="match status" value="1"/>
</dbReference>
<dbReference type="AlphaFoldDB" id="A0A7T0LKX9"/>
<dbReference type="InterPro" id="IPR000073">
    <property type="entry name" value="AB_hydrolase_1"/>
</dbReference>
<dbReference type="Proteomes" id="UP000594637">
    <property type="component" value="Chromosome"/>
</dbReference>
<proteinExistence type="predicted"/>
<gene>
    <name evidence="2" type="ORF">ID810_01400</name>
</gene>
<protein>
    <submittedName>
        <fullName evidence="2">Alpha/beta fold hydrolase</fullName>
    </submittedName>
</protein>
<organism evidence="2 3">
    <name type="scientific">Actinomyces respiraculi</name>
    <dbReference type="NCBI Taxonomy" id="2744574"/>
    <lineage>
        <taxon>Bacteria</taxon>
        <taxon>Bacillati</taxon>
        <taxon>Actinomycetota</taxon>
        <taxon>Actinomycetes</taxon>
        <taxon>Actinomycetales</taxon>
        <taxon>Actinomycetaceae</taxon>
        <taxon>Actinomyces</taxon>
    </lineage>
</organism>
<dbReference type="Pfam" id="PF12697">
    <property type="entry name" value="Abhydrolase_6"/>
    <property type="match status" value="1"/>
</dbReference>
<dbReference type="KEGG" id="arep:ID810_01400"/>
<keyword evidence="3" id="KW-1185">Reference proteome</keyword>
<keyword evidence="2" id="KW-0378">Hydrolase</keyword>
<name>A0A7T0LKX9_9ACTO</name>
<dbReference type="EMBL" id="CP063989">
    <property type="protein sequence ID" value="QPL05674.1"/>
    <property type="molecule type" value="Genomic_DNA"/>
</dbReference>
<evidence type="ECO:0000313" key="3">
    <source>
        <dbReference type="Proteomes" id="UP000594637"/>
    </source>
</evidence>
<accession>A0A7T0LKX9</accession>